<dbReference type="eggNOG" id="ENOG502ZS3Y">
    <property type="taxonomic scope" value="Bacteria"/>
</dbReference>
<dbReference type="AlphaFoldDB" id="E7GFB6"/>
<dbReference type="HOGENOM" id="CLU_2080792_0_0_9"/>
<sequence length="117" mass="13248">MLMGCGSQQKPSSYVDEPKDKEDDIGWVGTYQRGDVTLIIMYDEEVPNGFEFNMELGEIGFGEFTRYIQDDKKKAICDTTEDGYTLLFTLKGDSVIVEESGGISYLETDLNGEYKRQ</sequence>
<accession>E7GFB6</accession>
<evidence type="ECO:0000313" key="2">
    <source>
        <dbReference type="EMBL" id="EFW03395.1"/>
    </source>
</evidence>
<dbReference type="EMBL" id="ADKX01000048">
    <property type="protein sequence ID" value="EFW03395.1"/>
    <property type="molecule type" value="Genomic_DNA"/>
</dbReference>
<comment type="caution">
    <text evidence="2">The sequence shown here is derived from an EMBL/GenBank/DDBJ whole genome shotgun (WGS) entry which is preliminary data.</text>
</comment>
<keyword evidence="3" id="KW-1185">Reference proteome</keyword>
<evidence type="ECO:0000313" key="3">
    <source>
        <dbReference type="Proteomes" id="UP000003157"/>
    </source>
</evidence>
<organism evidence="2 3">
    <name type="scientific">Coprobacillus cateniformis</name>
    <dbReference type="NCBI Taxonomy" id="100884"/>
    <lineage>
        <taxon>Bacteria</taxon>
        <taxon>Bacillati</taxon>
        <taxon>Bacillota</taxon>
        <taxon>Erysipelotrichia</taxon>
        <taxon>Erysipelotrichales</taxon>
        <taxon>Coprobacillaceae</taxon>
        <taxon>Coprobacillus</taxon>
    </lineage>
</organism>
<feature type="region of interest" description="Disordered" evidence="1">
    <location>
        <begin position="1"/>
        <end position="23"/>
    </location>
</feature>
<feature type="compositionally biased region" description="Polar residues" evidence="1">
    <location>
        <begin position="1"/>
        <end position="12"/>
    </location>
</feature>
<gene>
    <name evidence="2" type="ORF">HMPREF9488_03459</name>
</gene>
<proteinExistence type="predicted"/>
<reference evidence="2 3" key="1">
    <citation type="submission" date="2010-12" db="EMBL/GenBank/DDBJ databases">
        <title>The Genome Sequence of Coprobacillus sp. strain 29_1.</title>
        <authorList>
            <consortium name="The Broad Institute Genome Sequencing Platform"/>
            <person name="Earl A."/>
            <person name="Ward D."/>
            <person name="Feldgarden M."/>
            <person name="Gevers D."/>
            <person name="Daigneault M."/>
            <person name="Sibley C.D."/>
            <person name="White A."/>
            <person name="Strauss J."/>
            <person name="Allen-Vercoe E."/>
            <person name="Young S.K."/>
            <person name="Zeng Q."/>
            <person name="Gargeya S."/>
            <person name="Fitzgerald M."/>
            <person name="Haas B."/>
            <person name="Abouelleil A."/>
            <person name="Alvarado L."/>
            <person name="Arachchi H.M."/>
            <person name="Berlin A."/>
            <person name="Brown A."/>
            <person name="Chapman S.B."/>
            <person name="Chen Z."/>
            <person name="Dunbar C."/>
            <person name="Freedman E."/>
            <person name="Gearin G."/>
            <person name="Gellesch M."/>
            <person name="Goldberg J."/>
            <person name="Griggs A."/>
            <person name="Gujja S."/>
            <person name="Heilman E."/>
            <person name="Heiman D."/>
            <person name="Howarth C."/>
            <person name="Larson L."/>
            <person name="Lui A."/>
            <person name="MacDonald P.J.P."/>
            <person name="Mehta T."/>
            <person name="Montmayeur A."/>
            <person name="Murphy C."/>
            <person name="Neiman D."/>
            <person name="Pearson M."/>
            <person name="Priest M."/>
            <person name="Roberts A."/>
            <person name="Saif S."/>
            <person name="Shea T."/>
            <person name="Shenoy N."/>
            <person name="Sisk P."/>
            <person name="Stolte C."/>
            <person name="Sykes S."/>
            <person name="White J."/>
            <person name="Yandava C."/>
            <person name="Nusbaum C."/>
            <person name="Birren B."/>
        </authorList>
    </citation>
    <scope>NUCLEOTIDE SEQUENCE [LARGE SCALE GENOMIC DNA]</scope>
    <source>
        <strain evidence="2 3">29_1</strain>
    </source>
</reference>
<dbReference type="STRING" id="100884.GCA_000269565_00791"/>
<name>E7GFB6_9FIRM</name>
<dbReference type="Proteomes" id="UP000003157">
    <property type="component" value="Unassembled WGS sequence"/>
</dbReference>
<protein>
    <recommendedName>
        <fullName evidence="4">Lipoprotein</fullName>
    </recommendedName>
</protein>
<evidence type="ECO:0008006" key="4">
    <source>
        <dbReference type="Google" id="ProtNLM"/>
    </source>
</evidence>
<evidence type="ECO:0000256" key="1">
    <source>
        <dbReference type="SAM" id="MobiDB-lite"/>
    </source>
</evidence>